<evidence type="ECO:0000313" key="9">
    <source>
        <dbReference type="Proteomes" id="UP000294739"/>
    </source>
</evidence>
<sequence>MTGDLPAALAGPGRIFIDTNILVYSYDHDEPRKQRAATQTLLAIGGERAVLSAQVLNEFYITVTRKLKRPLDGFRAREAIDVLGQLDVVPIDAGLVAAAVVRSQQSQLSLWDSLVVEAARRARCGVLLTEDLNAGAVFGGVRVVDPFA</sequence>
<evidence type="ECO:0000256" key="6">
    <source>
        <dbReference type="HAMAP-Rule" id="MF_00265"/>
    </source>
</evidence>
<dbReference type="EC" id="3.1.-.-" evidence="6"/>
<evidence type="ECO:0000256" key="5">
    <source>
        <dbReference type="ARBA" id="ARBA00022842"/>
    </source>
</evidence>
<reference evidence="8 9" key="1">
    <citation type="submission" date="2019-03" db="EMBL/GenBank/DDBJ databases">
        <title>Draft genome sequences of novel Actinobacteria.</title>
        <authorList>
            <person name="Sahin N."/>
            <person name="Ay H."/>
            <person name="Saygin H."/>
        </authorList>
    </citation>
    <scope>NUCLEOTIDE SEQUENCE [LARGE SCALE GENOMIC DNA]</scope>
    <source>
        <strain evidence="8 9">5K138</strain>
    </source>
</reference>
<evidence type="ECO:0000256" key="3">
    <source>
        <dbReference type="ARBA" id="ARBA00022723"/>
    </source>
</evidence>
<feature type="domain" description="PIN" evidence="7">
    <location>
        <begin position="15"/>
        <end position="132"/>
    </location>
</feature>
<protein>
    <recommendedName>
        <fullName evidence="6">Ribonuclease VapC</fullName>
        <shortName evidence="6">RNase VapC</shortName>
        <ecNumber evidence="6">3.1.-.-</ecNumber>
    </recommendedName>
    <alternativeName>
        <fullName evidence="6">Toxin VapC</fullName>
    </alternativeName>
</protein>
<dbReference type="InterPro" id="IPR022907">
    <property type="entry name" value="VapC_family"/>
</dbReference>
<evidence type="ECO:0000259" key="7">
    <source>
        <dbReference type="Pfam" id="PF01850"/>
    </source>
</evidence>
<keyword evidence="2 6" id="KW-0540">Nuclease</keyword>
<keyword evidence="6" id="KW-0800">Toxin</keyword>
<accession>A0A4V2Z0U6</accession>
<comment type="similarity">
    <text evidence="6">Belongs to the PINc/VapC protein family.</text>
</comment>
<dbReference type="CDD" id="cd18692">
    <property type="entry name" value="PIN_VapC-like"/>
    <property type="match status" value="1"/>
</dbReference>
<comment type="caution">
    <text evidence="8">The sequence shown here is derived from an EMBL/GenBank/DDBJ whole genome shotgun (WGS) entry which is preliminary data.</text>
</comment>
<proteinExistence type="inferred from homology"/>
<comment type="function">
    <text evidence="6">Toxic component of a toxin-antitoxin (TA) system. An RNase.</text>
</comment>
<dbReference type="InterPro" id="IPR029060">
    <property type="entry name" value="PIN-like_dom_sf"/>
</dbReference>
<dbReference type="EMBL" id="SMKZ01000036">
    <property type="protein sequence ID" value="TDE02438.1"/>
    <property type="molecule type" value="Genomic_DNA"/>
</dbReference>
<keyword evidence="3 6" id="KW-0479">Metal-binding</keyword>
<dbReference type="GO" id="GO:0000287">
    <property type="term" value="F:magnesium ion binding"/>
    <property type="evidence" value="ECO:0007669"/>
    <property type="project" value="UniProtKB-UniRule"/>
</dbReference>
<comment type="cofactor">
    <cofactor evidence="6">
        <name>Mg(2+)</name>
        <dbReference type="ChEBI" id="CHEBI:18420"/>
    </cofactor>
</comment>
<evidence type="ECO:0000256" key="1">
    <source>
        <dbReference type="ARBA" id="ARBA00022649"/>
    </source>
</evidence>
<evidence type="ECO:0000313" key="8">
    <source>
        <dbReference type="EMBL" id="TDE02438.1"/>
    </source>
</evidence>
<name>A0A4V2Z0U6_9ACTN</name>
<dbReference type="HAMAP" id="MF_00265">
    <property type="entry name" value="VapC_Nob1"/>
    <property type="match status" value="1"/>
</dbReference>
<dbReference type="Pfam" id="PF01850">
    <property type="entry name" value="PIN"/>
    <property type="match status" value="1"/>
</dbReference>
<dbReference type="GO" id="GO:0090729">
    <property type="term" value="F:toxin activity"/>
    <property type="evidence" value="ECO:0007669"/>
    <property type="project" value="UniProtKB-KW"/>
</dbReference>
<evidence type="ECO:0000256" key="2">
    <source>
        <dbReference type="ARBA" id="ARBA00022722"/>
    </source>
</evidence>
<dbReference type="GO" id="GO:0004540">
    <property type="term" value="F:RNA nuclease activity"/>
    <property type="evidence" value="ECO:0007669"/>
    <property type="project" value="InterPro"/>
</dbReference>
<dbReference type="InParanoid" id="A0A4V2Z0U6"/>
<keyword evidence="1 6" id="KW-1277">Toxin-antitoxin system</keyword>
<keyword evidence="4 6" id="KW-0378">Hydrolase</keyword>
<dbReference type="InterPro" id="IPR002716">
    <property type="entry name" value="PIN_dom"/>
</dbReference>
<dbReference type="OrthoDB" id="9792015at2"/>
<dbReference type="AlphaFoldDB" id="A0A4V2Z0U6"/>
<keyword evidence="5 6" id="KW-0460">Magnesium</keyword>
<dbReference type="RefSeq" id="WP_131898481.1">
    <property type="nucleotide sequence ID" value="NZ_SMKZ01000036.1"/>
</dbReference>
<evidence type="ECO:0000256" key="4">
    <source>
        <dbReference type="ARBA" id="ARBA00022801"/>
    </source>
</evidence>
<dbReference type="Gene3D" id="3.40.50.1010">
    <property type="entry name" value="5'-nuclease"/>
    <property type="match status" value="1"/>
</dbReference>
<keyword evidence="9" id="KW-1185">Reference proteome</keyword>
<dbReference type="GO" id="GO:0016787">
    <property type="term" value="F:hydrolase activity"/>
    <property type="evidence" value="ECO:0007669"/>
    <property type="project" value="UniProtKB-KW"/>
</dbReference>
<dbReference type="SUPFAM" id="SSF88723">
    <property type="entry name" value="PIN domain-like"/>
    <property type="match status" value="1"/>
</dbReference>
<gene>
    <name evidence="6" type="primary">vapC</name>
    <name evidence="8" type="ORF">E1269_21840</name>
</gene>
<feature type="binding site" evidence="6">
    <location>
        <position position="112"/>
    </location>
    <ligand>
        <name>Mg(2+)</name>
        <dbReference type="ChEBI" id="CHEBI:18420"/>
    </ligand>
</feature>
<feature type="binding site" evidence="6">
    <location>
        <position position="18"/>
    </location>
    <ligand>
        <name>Mg(2+)</name>
        <dbReference type="ChEBI" id="CHEBI:18420"/>
    </ligand>
</feature>
<organism evidence="8 9">
    <name type="scientific">Jiangella asiatica</name>
    <dbReference type="NCBI Taxonomy" id="2530372"/>
    <lineage>
        <taxon>Bacteria</taxon>
        <taxon>Bacillati</taxon>
        <taxon>Actinomycetota</taxon>
        <taxon>Actinomycetes</taxon>
        <taxon>Jiangellales</taxon>
        <taxon>Jiangellaceae</taxon>
        <taxon>Jiangella</taxon>
    </lineage>
</organism>
<dbReference type="Proteomes" id="UP000294739">
    <property type="component" value="Unassembled WGS sequence"/>
</dbReference>